<comment type="caution">
    <text evidence="1">The sequence shown here is derived from an EMBL/GenBank/DDBJ whole genome shotgun (WGS) entry which is preliminary data.</text>
</comment>
<protein>
    <submittedName>
        <fullName evidence="1">Uncharacterized protein</fullName>
    </submittedName>
</protein>
<evidence type="ECO:0000313" key="2">
    <source>
        <dbReference type="Proteomes" id="UP000005824"/>
    </source>
</evidence>
<accession>B4DCM9</accession>
<gene>
    <name evidence="1" type="ORF">CfE428DRAFT_6670</name>
</gene>
<sequence length="64" mass="6742">MSIVAATATSTSVRVTTQHGFAVHVHLLSDAPVAVADTATRPGDIAPPKARHLCRRPIAELRCV</sequence>
<dbReference type="Proteomes" id="UP000005824">
    <property type="component" value="Unassembled WGS sequence"/>
</dbReference>
<dbReference type="EMBL" id="ABVL01000054">
    <property type="protein sequence ID" value="EDY15817.1"/>
    <property type="molecule type" value="Genomic_DNA"/>
</dbReference>
<organism evidence="1 2">
    <name type="scientific">Chthoniobacter flavus Ellin428</name>
    <dbReference type="NCBI Taxonomy" id="497964"/>
    <lineage>
        <taxon>Bacteria</taxon>
        <taxon>Pseudomonadati</taxon>
        <taxon>Verrucomicrobiota</taxon>
        <taxon>Spartobacteria</taxon>
        <taxon>Chthoniobacterales</taxon>
        <taxon>Chthoniobacteraceae</taxon>
        <taxon>Chthoniobacter</taxon>
    </lineage>
</organism>
<evidence type="ECO:0000313" key="1">
    <source>
        <dbReference type="EMBL" id="EDY15817.1"/>
    </source>
</evidence>
<dbReference type="AlphaFoldDB" id="B4DCM9"/>
<dbReference type="InParanoid" id="B4DCM9"/>
<proteinExistence type="predicted"/>
<reference evidence="1 2" key="1">
    <citation type="journal article" date="2011" name="J. Bacteriol.">
        <title>Genome sequence of Chthoniobacter flavus Ellin428, an aerobic heterotrophic soil bacterium.</title>
        <authorList>
            <person name="Kant R."/>
            <person name="van Passel M.W."/>
            <person name="Palva A."/>
            <person name="Lucas S."/>
            <person name="Lapidus A."/>
            <person name="Glavina Del Rio T."/>
            <person name="Dalin E."/>
            <person name="Tice H."/>
            <person name="Bruce D."/>
            <person name="Goodwin L."/>
            <person name="Pitluck S."/>
            <person name="Larimer F.W."/>
            <person name="Land M.L."/>
            <person name="Hauser L."/>
            <person name="Sangwan P."/>
            <person name="de Vos W.M."/>
            <person name="Janssen P.H."/>
            <person name="Smidt H."/>
        </authorList>
    </citation>
    <scope>NUCLEOTIDE SEQUENCE [LARGE SCALE GENOMIC DNA]</scope>
    <source>
        <strain evidence="1 2">Ellin428</strain>
    </source>
</reference>
<keyword evidence="2" id="KW-1185">Reference proteome</keyword>
<name>B4DCM9_9BACT</name>